<dbReference type="AlphaFoldDB" id="W2T6G0"/>
<sequence>MEQGSGEGNIKCLANRHTDVRTNDCFHNEHRNANSIWDVLYEKQPAATISARNFKLITHRWHSLASGLSRYDLRATIQILRGEHRPESAKSGVLRCECKSRARSSSWQLLLLLLAMDTTRASRRFVLAEDSGDK</sequence>
<dbReference type="EMBL" id="KI660187">
    <property type="protein sequence ID" value="ETN77214.1"/>
    <property type="molecule type" value="Genomic_DNA"/>
</dbReference>
<evidence type="ECO:0000313" key="1">
    <source>
        <dbReference type="EMBL" id="ETN77214.1"/>
    </source>
</evidence>
<organism evidence="1 2">
    <name type="scientific">Necator americanus</name>
    <name type="common">Human hookworm</name>
    <dbReference type="NCBI Taxonomy" id="51031"/>
    <lineage>
        <taxon>Eukaryota</taxon>
        <taxon>Metazoa</taxon>
        <taxon>Ecdysozoa</taxon>
        <taxon>Nematoda</taxon>
        <taxon>Chromadorea</taxon>
        <taxon>Rhabditida</taxon>
        <taxon>Rhabditina</taxon>
        <taxon>Rhabditomorpha</taxon>
        <taxon>Strongyloidea</taxon>
        <taxon>Ancylostomatidae</taxon>
        <taxon>Bunostominae</taxon>
        <taxon>Necator</taxon>
    </lineage>
</organism>
<reference evidence="2" key="1">
    <citation type="journal article" date="2014" name="Nat. Genet.">
        <title>Genome of the human hookworm Necator americanus.</title>
        <authorList>
            <person name="Tang Y.T."/>
            <person name="Gao X."/>
            <person name="Rosa B.A."/>
            <person name="Abubucker S."/>
            <person name="Hallsworth-Pepin K."/>
            <person name="Martin J."/>
            <person name="Tyagi R."/>
            <person name="Heizer E."/>
            <person name="Zhang X."/>
            <person name="Bhonagiri-Palsikar V."/>
            <person name="Minx P."/>
            <person name="Warren W.C."/>
            <person name="Wang Q."/>
            <person name="Zhan B."/>
            <person name="Hotez P.J."/>
            <person name="Sternberg P.W."/>
            <person name="Dougall A."/>
            <person name="Gaze S.T."/>
            <person name="Mulvenna J."/>
            <person name="Sotillo J."/>
            <person name="Ranganathan S."/>
            <person name="Rabelo E.M."/>
            <person name="Wilson R.K."/>
            <person name="Felgner P.L."/>
            <person name="Bethony J."/>
            <person name="Hawdon J.M."/>
            <person name="Gasser R.B."/>
            <person name="Loukas A."/>
            <person name="Mitreva M."/>
        </authorList>
    </citation>
    <scope>NUCLEOTIDE SEQUENCE [LARGE SCALE GENOMIC DNA]</scope>
</reference>
<gene>
    <name evidence="1" type="ORF">NECAME_11229</name>
</gene>
<name>W2T6G0_NECAM</name>
<evidence type="ECO:0000313" key="2">
    <source>
        <dbReference type="Proteomes" id="UP000053676"/>
    </source>
</evidence>
<protein>
    <submittedName>
        <fullName evidence="1">Uncharacterized protein</fullName>
    </submittedName>
</protein>
<dbReference type="KEGG" id="nai:NECAME_11229"/>
<proteinExistence type="predicted"/>
<accession>W2T6G0</accession>
<keyword evidence="2" id="KW-1185">Reference proteome</keyword>
<dbReference type="Proteomes" id="UP000053676">
    <property type="component" value="Unassembled WGS sequence"/>
</dbReference>